<dbReference type="OrthoDB" id="3404679at2"/>
<dbReference type="AlphaFoldDB" id="A0A1S1L8M0"/>
<comment type="caution">
    <text evidence="1">The sequence shown here is derived from an EMBL/GenBank/DDBJ whole genome shotgun (WGS) entry which is preliminary data.</text>
</comment>
<evidence type="ECO:0000313" key="2">
    <source>
        <dbReference type="Proteomes" id="UP000179616"/>
    </source>
</evidence>
<reference evidence="1 2" key="1">
    <citation type="submission" date="2016-10" db="EMBL/GenBank/DDBJ databases">
        <title>Evaluation of Human, Veterinary and Environmental Mycobacterium chelonae Isolates by Core Genome Phylogenomic Analysis, Targeted Gene Comparison, and Anti-microbial Susceptibility Patterns: A Tale of Mistaken Identities.</title>
        <authorList>
            <person name="Fogelson S.B."/>
            <person name="Camus A.C."/>
            <person name="Lorenz W."/>
            <person name="Vasireddy R."/>
            <person name="Vasireddy S."/>
            <person name="Smith T."/>
            <person name="Brown-Elliott B.A."/>
            <person name="Wallace R.J.Jr."/>
            <person name="Hasan N.A."/>
            <person name="Reischl U."/>
            <person name="Sanchez S."/>
        </authorList>
    </citation>
    <scope>NUCLEOTIDE SEQUENCE [LARGE SCALE GENOMIC DNA]</scope>
    <source>
        <strain evidence="1 2">1559</strain>
    </source>
</reference>
<accession>A0A1S1L8M0</accession>
<gene>
    <name evidence="1" type="ORF">BKG76_16305</name>
</gene>
<dbReference type="GeneID" id="57168376"/>
<proteinExistence type="predicted"/>
<name>A0A1S1L8M0_9MYCO</name>
<organism evidence="1 2">
    <name type="scientific">Mycobacteroides franklinii</name>
    <dbReference type="NCBI Taxonomy" id="948102"/>
    <lineage>
        <taxon>Bacteria</taxon>
        <taxon>Bacillati</taxon>
        <taxon>Actinomycetota</taxon>
        <taxon>Actinomycetes</taxon>
        <taxon>Mycobacteriales</taxon>
        <taxon>Mycobacteriaceae</taxon>
        <taxon>Mycobacteroides</taxon>
    </lineage>
</organism>
<dbReference type="EMBL" id="MLIK01000019">
    <property type="protein sequence ID" value="OHU22077.1"/>
    <property type="molecule type" value="Genomic_DNA"/>
</dbReference>
<protein>
    <submittedName>
        <fullName evidence="1">Uncharacterized protein</fullName>
    </submittedName>
</protein>
<sequence>MFTIAGGAVLLDSAATCGVTQIATPAMRDVRAECAAHVDGERGCMGNVLDDEKNRLKRPIAPWRRSGLAVGDANAGQFADAPILVAPQQNRTTILPGDAACAFVEWVLDVPSPDGGGFVERFTRTQVWKSSSRQSRTVRHRWTAASARRRSGCGGGSAWAMPDRYGSGWVTRASWRIGLGESQRP</sequence>
<dbReference type="RefSeq" id="WP_070938525.1">
    <property type="nucleotide sequence ID" value="NZ_MLIK01000019.1"/>
</dbReference>
<evidence type="ECO:0000313" key="1">
    <source>
        <dbReference type="EMBL" id="OHU22077.1"/>
    </source>
</evidence>
<dbReference type="Proteomes" id="UP000179616">
    <property type="component" value="Unassembled WGS sequence"/>
</dbReference>
<dbReference type="STRING" id="948102.BKG76_16305"/>